<comment type="caution">
    <text evidence="5">The sequence shown here is derived from an EMBL/GenBank/DDBJ whole genome shotgun (WGS) entry which is preliminary data.</text>
</comment>
<gene>
    <name evidence="5" type="ORF">GGQ87_001658</name>
</gene>
<dbReference type="GO" id="GO:0018578">
    <property type="term" value="F:protocatechuate 3,4-dioxygenase activity"/>
    <property type="evidence" value="ECO:0007669"/>
    <property type="project" value="UniProtKB-EC"/>
</dbReference>
<dbReference type="InterPro" id="IPR000627">
    <property type="entry name" value="Intradiol_dOase_C"/>
</dbReference>
<dbReference type="EMBL" id="JAATJM010000001">
    <property type="protein sequence ID" value="NJC41400.1"/>
    <property type="molecule type" value="Genomic_DNA"/>
</dbReference>
<proteinExistence type="inferred from homology"/>
<keyword evidence="2 5" id="KW-0223">Dioxygenase</keyword>
<evidence type="ECO:0000313" key="5">
    <source>
        <dbReference type="EMBL" id="NJC41400.1"/>
    </source>
</evidence>
<evidence type="ECO:0000256" key="3">
    <source>
        <dbReference type="ARBA" id="ARBA00023002"/>
    </source>
</evidence>
<dbReference type="InterPro" id="IPR015889">
    <property type="entry name" value="Intradiol_dOase_core"/>
</dbReference>
<evidence type="ECO:0000256" key="2">
    <source>
        <dbReference type="ARBA" id="ARBA00022964"/>
    </source>
</evidence>
<dbReference type="RefSeq" id="WP_168046489.1">
    <property type="nucleotide sequence ID" value="NZ_JAATJM010000001.1"/>
</dbReference>
<evidence type="ECO:0000313" key="6">
    <source>
        <dbReference type="Proteomes" id="UP000587415"/>
    </source>
</evidence>
<evidence type="ECO:0000256" key="1">
    <source>
        <dbReference type="ARBA" id="ARBA00007825"/>
    </source>
</evidence>
<dbReference type="SUPFAM" id="SSF49482">
    <property type="entry name" value="Aromatic compound dioxygenase"/>
    <property type="match status" value="1"/>
</dbReference>
<organism evidence="5 6">
    <name type="scientific">Brevundimonas alba</name>
    <dbReference type="NCBI Taxonomy" id="74314"/>
    <lineage>
        <taxon>Bacteria</taxon>
        <taxon>Pseudomonadati</taxon>
        <taxon>Pseudomonadota</taxon>
        <taxon>Alphaproteobacteria</taxon>
        <taxon>Caulobacterales</taxon>
        <taxon>Caulobacteraceae</taxon>
        <taxon>Brevundimonas</taxon>
    </lineage>
</organism>
<comment type="similarity">
    <text evidence="1">Belongs to the intradiol ring-cleavage dioxygenase family.</text>
</comment>
<keyword evidence="3 5" id="KW-0560">Oxidoreductase</keyword>
<dbReference type="Pfam" id="PF00775">
    <property type="entry name" value="Dioxygenase_C"/>
    <property type="match status" value="1"/>
</dbReference>
<dbReference type="Proteomes" id="UP000587415">
    <property type="component" value="Unassembled WGS sequence"/>
</dbReference>
<reference evidence="5 6" key="1">
    <citation type="submission" date="2020-03" db="EMBL/GenBank/DDBJ databases">
        <title>Genomic Encyclopedia of Type Strains, Phase IV (KMG-IV): sequencing the most valuable type-strain genomes for metagenomic binning, comparative biology and taxonomic classification.</title>
        <authorList>
            <person name="Goeker M."/>
        </authorList>
    </citation>
    <scope>NUCLEOTIDE SEQUENCE [LARGE SCALE GENOMIC DNA]</scope>
    <source>
        <strain evidence="5 6">DSM 4736</strain>
    </source>
</reference>
<evidence type="ECO:0000259" key="4">
    <source>
        <dbReference type="Pfam" id="PF00775"/>
    </source>
</evidence>
<dbReference type="AlphaFoldDB" id="A0A7X5YK40"/>
<feature type="domain" description="Intradiol ring-cleavage dioxygenases" evidence="4">
    <location>
        <begin position="39"/>
        <end position="217"/>
    </location>
</feature>
<keyword evidence="6" id="KW-1185">Reference proteome</keyword>
<dbReference type="GO" id="GO:0008199">
    <property type="term" value="F:ferric iron binding"/>
    <property type="evidence" value="ECO:0007669"/>
    <property type="project" value="InterPro"/>
</dbReference>
<dbReference type="PANTHER" id="PTHR33711">
    <property type="entry name" value="DIOXYGENASE, PUTATIVE (AFU_ORTHOLOGUE AFUA_2G02910)-RELATED"/>
    <property type="match status" value="1"/>
</dbReference>
<dbReference type="PANTHER" id="PTHR33711:SF9">
    <property type="entry name" value="PROTOCATECHUATE 3,4-DIOXYGENASE ALPHA CHAIN"/>
    <property type="match status" value="1"/>
</dbReference>
<sequence>MTSKLDRRGLVLGGLGVAAFGLGSAHKVRAQQVPTASQIEGPFYPYNPPRDQDADLVRLGAGDAEAMGQVTHVFGTVWNAEATPLSDALVEIWQCDAHGRYRHPDDLEAGRAPDLRFQGYGKALTGRDGSFRFRTIRPVSYAVTGTPIVRAPHIHVAISTRGIRRLTSQLYVAGEPLNDSDIALSSVTNPAQRDGIIRPYEDGSVYERGAQMVRYDLMVVI</sequence>
<accession>A0A7X5YK40</accession>
<dbReference type="EC" id="1.13.11.3" evidence="5"/>
<name>A0A7X5YK40_9CAUL</name>
<dbReference type="Gene3D" id="2.60.130.10">
    <property type="entry name" value="Aromatic compound dioxygenase"/>
    <property type="match status" value="1"/>
</dbReference>
<protein>
    <submittedName>
        <fullName evidence="5">Protocatechuate 3,4-dioxygenase beta subunit</fullName>
        <ecNumber evidence="5">1.13.11.3</ecNumber>
    </submittedName>
</protein>
<dbReference type="InterPro" id="IPR050770">
    <property type="entry name" value="Intradiol_RC_Dioxygenase"/>
</dbReference>